<dbReference type="GeneTree" id="ENSGT00940000165046"/>
<dbReference type="Ensembl" id="ENSSTUT00000048185.1">
    <property type="protein sequence ID" value="ENSSTUP00000046179.1"/>
    <property type="gene ID" value="ENSSTUG00000019432.1"/>
</dbReference>
<keyword evidence="2" id="KW-1185">Reference proteome</keyword>
<dbReference type="InterPro" id="IPR036291">
    <property type="entry name" value="NAD(P)-bd_dom_sf"/>
</dbReference>
<evidence type="ECO:0000313" key="2">
    <source>
        <dbReference type="Proteomes" id="UP000472277"/>
    </source>
</evidence>
<dbReference type="InterPro" id="IPR051468">
    <property type="entry name" value="Fungal_SecMetab_SDRs"/>
</dbReference>
<dbReference type="GO" id="GO:0016491">
    <property type="term" value="F:oxidoreductase activity"/>
    <property type="evidence" value="ECO:0007669"/>
    <property type="project" value="TreeGrafter"/>
</dbReference>
<dbReference type="Gene3D" id="3.40.50.720">
    <property type="entry name" value="NAD(P)-binding Rossmann-like Domain"/>
    <property type="match status" value="1"/>
</dbReference>
<evidence type="ECO:0000313" key="1">
    <source>
        <dbReference type="Ensembl" id="ENSSTUP00000046179.1"/>
    </source>
</evidence>
<dbReference type="PANTHER" id="PTHR43544:SF20">
    <property type="entry name" value="C-FACTOR"/>
    <property type="match status" value="1"/>
</dbReference>
<dbReference type="InParanoid" id="A0A673ZFZ1"/>
<dbReference type="AlphaFoldDB" id="A0A673ZFZ1"/>
<proteinExistence type="predicted"/>
<organism evidence="1 2">
    <name type="scientific">Salmo trutta</name>
    <name type="common">Brown trout</name>
    <dbReference type="NCBI Taxonomy" id="8032"/>
    <lineage>
        <taxon>Eukaryota</taxon>
        <taxon>Metazoa</taxon>
        <taxon>Chordata</taxon>
        <taxon>Craniata</taxon>
        <taxon>Vertebrata</taxon>
        <taxon>Euteleostomi</taxon>
        <taxon>Actinopterygii</taxon>
        <taxon>Neopterygii</taxon>
        <taxon>Teleostei</taxon>
        <taxon>Protacanthopterygii</taxon>
        <taxon>Salmoniformes</taxon>
        <taxon>Salmonidae</taxon>
        <taxon>Salmoninae</taxon>
        <taxon>Salmo</taxon>
    </lineage>
</organism>
<accession>A0A673ZFZ1</accession>
<dbReference type="Proteomes" id="UP000472277">
    <property type="component" value="Chromosome 7"/>
</dbReference>
<dbReference type="GO" id="GO:0005737">
    <property type="term" value="C:cytoplasm"/>
    <property type="evidence" value="ECO:0007669"/>
    <property type="project" value="TreeGrafter"/>
</dbReference>
<sequence>MGINRAAVINIYSILGSIKANWGAGAAFKSYAYRTSKVNTNSNCPFNRVHINITDHLRVAILAIGCLGVKIINLFAALNMATRCLAIDLESEGILCIALLPGWVRTDVGGPYVKESVSSLLSLTEKHHGGFFDNSGNKLPW</sequence>
<dbReference type="PANTHER" id="PTHR43544">
    <property type="entry name" value="SHORT-CHAIN DEHYDROGENASE/REDUCTASE"/>
    <property type="match status" value="1"/>
</dbReference>
<reference evidence="1" key="2">
    <citation type="submission" date="2025-09" db="UniProtKB">
        <authorList>
            <consortium name="Ensembl"/>
        </authorList>
    </citation>
    <scope>IDENTIFICATION</scope>
</reference>
<reference evidence="1" key="1">
    <citation type="submission" date="2025-08" db="UniProtKB">
        <authorList>
            <consortium name="Ensembl"/>
        </authorList>
    </citation>
    <scope>IDENTIFICATION</scope>
</reference>
<dbReference type="OMA" id="SPRWGTI"/>
<protein>
    <submittedName>
        <fullName evidence="1">Zgc:110339</fullName>
    </submittedName>
</protein>
<name>A0A673ZFZ1_SALTR</name>
<dbReference type="SUPFAM" id="SSF51735">
    <property type="entry name" value="NAD(P)-binding Rossmann-fold domains"/>
    <property type="match status" value="1"/>
</dbReference>